<dbReference type="Gene3D" id="1.20.1250.20">
    <property type="entry name" value="MFS general substrate transporter like domains"/>
    <property type="match status" value="2"/>
</dbReference>
<dbReference type="OMA" id="PHDANEL"/>
<dbReference type="AlphaFoldDB" id="A0A0J8BSR8"/>
<feature type="transmembrane region" description="Helical" evidence="6">
    <location>
        <begin position="491"/>
        <end position="511"/>
    </location>
</feature>
<dbReference type="SUPFAM" id="SSF103473">
    <property type="entry name" value="MFS general substrate transporter"/>
    <property type="match status" value="2"/>
</dbReference>
<keyword evidence="4 6" id="KW-1133">Transmembrane helix</keyword>
<feature type="transmembrane region" description="Helical" evidence="6">
    <location>
        <begin position="861"/>
        <end position="878"/>
    </location>
</feature>
<dbReference type="Gramene" id="KMT04217">
    <property type="protein sequence ID" value="KMT04217"/>
    <property type="gene ID" value="BVRB_8g185120"/>
</dbReference>
<dbReference type="OrthoDB" id="1181826at2759"/>
<feature type="transmembrane region" description="Helical" evidence="6">
    <location>
        <begin position="981"/>
        <end position="1002"/>
    </location>
</feature>
<comment type="subcellular location">
    <subcellularLocation>
        <location evidence="1">Membrane</location>
        <topology evidence="1">Multi-pass membrane protein</topology>
    </subcellularLocation>
</comment>
<feature type="transmembrane region" description="Helical" evidence="6">
    <location>
        <begin position="709"/>
        <end position="732"/>
    </location>
</feature>
<keyword evidence="3 6" id="KW-0812">Transmembrane</keyword>
<feature type="transmembrane region" description="Helical" evidence="6">
    <location>
        <begin position="410"/>
        <end position="429"/>
    </location>
</feature>
<keyword evidence="5 6" id="KW-0472">Membrane</keyword>
<evidence type="ECO:0000256" key="1">
    <source>
        <dbReference type="ARBA" id="ARBA00004141"/>
    </source>
</evidence>
<sequence>MLAILKWTHIFGNYVLWMMMVYLTDVWELEFVHAATIMSIWLGLVKVLPLAFLHLADAFFGNFWILFIGALSNTVGFVLLWLSTPPVLANSTGNCAAYKPECIGGQQKQLFYAGLALTAIGNAAQTASYTLFLDEQGGDDAEGGCNCEPCYCQCCGFKCRNSLIGLVALLTVSFVKSWAVLFGIGAIIGVISLLVFLIKISHYNRVSPQGSALTTVFRVLFAASSKLFHSQPQNVNELYENNNLNALLPHTQDLRFLDKAAIVLPNPPLQQQERQRWKLCRVTEVEETKTYIRAIPIWMAFILCGIVSSLGPTYFLEQTNRMNPKVGKTKIPVVLFLWLYAQFRNIFTVLFGGIFTATSIFIISSTRHLARVGFAIAMVFAILSCIAAAKVETRRLRVVTMNRFWVLPQFALLGGLDGIYLLACSNFALDQAAFSMMKYFPFSASAFSGIGFIGSALCAYIVGSSCSSKYLAMDIVSGTAKKGRGLIRLQGLQWTHWFARIVMLWVMMVYLSDVWKLDLKHAAAIINVWRGSAKVLALVLVYVADAFLGHFCILFLSCLSNALGLGLFWMSTPPVLAKSYGNCAEYKPECIEGRQKQLFYVALVFTAIGIAGHVASFDFFTEKQIKSILANVYGMLNNITQEDVDEDQHQDNRNLSPNSTNFGISSPSFPRLFLCIFCKCCGSFLFHFFSITIVVVGILVVVFVKPWGVRFGVSAIFAIFSFLVFLSAVCSYKYVGPRGSPFTTVFRVLFAASANMFYKQPLDVGELYENSSLGETTLLPHTNGLRCLDKAAIILPEPSLNQQEGSRWRLCRVTEIEATKIFIRIVPLWMTFILCGLISSLGDTYFMEQAENMKTELDPSLVFLFFNVLANILFSKLFEMIADEIVGTSSSRKRWVPPVGIAVAMVCSTLCCITAAMVERKRLEIVKLHNLLDKPDEKTPMSIFWLLPQFSLLGALDGILEASAIDILSDQFPAPMSRYSVHFALGASGIGYMVSPITVYLVGRISQKVTGENWFQTSFNKSRLDNYFWVLASLSAANLLVYVVVVSFYRFRESKKNVFDKPPAVLLRHNDPLGSFFAI</sequence>
<dbReference type="PANTHER" id="PTHR11654">
    <property type="entry name" value="OLIGOPEPTIDE TRANSPORTER-RELATED"/>
    <property type="match status" value="1"/>
</dbReference>
<dbReference type="Pfam" id="PF00854">
    <property type="entry name" value="PTR2"/>
    <property type="match status" value="2"/>
</dbReference>
<dbReference type="EMBL" id="KQ090157">
    <property type="protein sequence ID" value="KMT04217.1"/>
    <property type="molecule type" value="Genomic_DNA"/>
</dbReference>
<feature type="transmembrane region" description="Helical" evidence="6">
    <location>
        <begin position="369"/>
        <end position="389"/>
    </location>
</feature>
<reference evidence="7 8" key="1">
    <citation type="journal article" date="2014" name="Nature">
        <title>The genome of the recently domesticated crop plant sugar beet (Beta vulgaris).</title>
        <authorList>
            <person name="Dohm J.C."/>
            <person name="Minoche A.E."/>
            <person name="Holtgrawe D."/>
            <person name="Capella-Gutierrez S."/>
            <person name="Zakrzewski F."/>
            <person name="Tafer H."/>
            <person name="Rupp O."/>
            <person name="Sorensen T.R."/>
            <person name="Stracke R."/>
            <person name="Reinhardt R."/>
            <person name="Goesmann A."/>
            <person name="Kraft T."/>
            <person name="Schulz B."/>
            <person name="Stadler P.F."/>
            <person name="Schmidt T."/>
            <person name="Gabaldon T."/>
            <person name="Lehrach H."/>
            <person name="Weisshaar B."/>
            <person name="Himmelbauer H."/>
        </authorList>
    </citation>
    <scope>NUCLEOTIDE SEQUENCE [LARGE SCALE GENOMIC DNA]</scope>
    <source>
        <tissue evidence="7">Taproot</tissue>
    </source>
</reference>
<evidence type="ECO:0000313" key="8">
    <source>
        <dbReference type="Proteomes" id="UP000035740"/>
    </source>
</evidence>
<evidence type="ECO:0000313" key="7">
    <source>
        <dbReference type="EMBL" id="KMT04217.1"/>
    </source>
</evidence>
<evidence type="ECO:0000256" key="3">
    <source>
        <dbReference type="ARBA" id="ARBA00022692"/>
    </source>
</evidence>
<feature type="transmembrane region" description="Helical" evidence="6">
    <location>
        <begin position="672"/>
        <end position="703"/>
    </location>
</feature>
<name>A0A0J8BSR8_BETVV</name>
<dbReference type="GO" id="GO:0022857">
    <property type="term" value="F:transmembrane transporter activity"/>
    <property type="evidence" value="ECO:0007669"/>
    <property type="project" value="InterPro"/>
</dbReference>
<evidence type="ECO:0000256" key="4">
    <source>
        <dbReference type="ARBA" id="ARBA00022989"/>
    </source>
</evidence>
<dbReference type="GO" id="GO:0016020">
    <property type="term" value="C:membrane"/>
    <property type="evidence" value="ECO:0007669"/>
    <property type="project" value="UniProtKB-SubCell"/>
</dbReference>
<protein>
    <recommendedName>
        <fullName evidence="9">Protein NRT1/ PTR FAMILY 5.5-like</fullName>
    </recommendedName>
</protein>
<feature type="transmembrane region" description="Helical" evidence="6">
    <location>
        <begin position="441"/>
        <end position="463"/>
    </location>
</feature>
<comment type="similarity">
    <text evidence="2">Belongs to the major facilitator superfamily. Proton-dependent oligopeptide transporter (POT/PTR) (TC 2.A.17) family.</text>
</comment>
<evidence type="ECO:0000256" key="5">
    <source>
        <dbReference type="ARBA" id="ARBA00023136"/>
    </source>
</evidence>
<evidence type="ECO:0000256" key="6">
    <source>
        <dbReference type="SAM" id="Phobius"/>
    </source>
</evidence>
<feature type="transmembrane region" description="Helical" evidence="6">
    <location>
        <begin position="821"/>
        <end position="841"/>
    </location>
</feature>
<evidence type="ECO:0000256" key="2">
    <source>
        <dbReference type="ARBA" id="ARBA00005982"/>
    </source>
</evidence>
<feature type="transmembrane region" description="Helical" evidence="6">
    <location>
        <begin position="1027"/>
        <end position="1049"/>
    </location>
</feature>
<dbReference type="Proteomes" id="UP000035740">
    <property type="component" value="Chromosome 8"/>
</dbReference>
<organism evidence="7 8">
    <name type="scientific">Beta vulgaris subsp. vulgaris</name>
    <name type="common">Beet</name>
    <dbReference type="NCBI Taxonomy" id="3555"/>
    <lineage>
        <taxon>Eukaryota</taxon>
        <taxon>Viridiplantae</taxon>
        <taxon>Streptophyta</taxon>
        <taxon>Embryophyta</taxon>
        <taxon>Tracheophyta</taxon>
        <taxon>Spermatophyta</taxon>
        <taxon>Magnoliopsida</taxon>
        <taxon>eudicotyledons</taxon>
        <taxon>Gunneridae</taxon>
        <taxon>Pentapetalae</taxon>
        <taxon>Caryophyllales</taxon>
        <taxon>Chenopodiaceae</taxon>
        <taxon>Betoideae</taxon>
        <taxon>Beta</taxon>
    </lineage>
</organism>
<feature type="transmembrane region" description="Helical" evidence="6">
    <location>
        <begin position="178"/>
        <end position="198"/>
    </location>
</feature>
<accession>A0A0J8BSR8</accession>
<feature type="transmembrane region" description="Helical" evidence="6">
    <location>
        <begin position="7"/>
        <end position="25"/>
    </location>
</feature>
<dbReference type="InterPro" id="IPR000109">
    <property type="entry name" value="POT_fam"/>
</dbReference>
<keyword evidence="8" id="KW-1185">Reference proteome</keyword>
<evidence type="ECO:0008006" key="9">
    <source>
        <dbReference type="Google" id="ProtNLM"/>
    </source>
</evidence>
<dbReference type="eggNOG" id="KOG1237">
    <property type="taxonomic scope" value="Eukaryota"/>
</dbReference>
<feature type="transmembrane region" description="Helical" evidence="6">
    <location>
        <begin position="295"/>
        <end position="316"/>
    </location>
</feature>
<feature type="transmembrane region" description="Helical" evidence="6">
    <location>
        <begin position="899"/>
        <end position="918"/>
    </location>
</feature>
<feature type="transmembrane region" description="Helical" evidence="6">
    <location>
        <begin position="337"/>
        <end position="363"/>
    </location>
</feature>
<dbReference type="InterPro" id="IPR036259">
    <property type="entry name" value="MFS_trans_sf"/>
</dbReference>
<feature type="transmembrane region" description="Helical" evidence="6">
    <location>
        <begin position="63"/>
        <end position="82"/>
    </location>
</feature>
<feature type="transmembrane region" description="Helical" evidence="6">
    <location>
        <begin position="598"/>
        <end position="620"/>
    </location>
</feature>
<gene>
    <name evidence="7" type="ORF">BVRB_8g185120</name>
</gene>
<proteinExistence type="inferred from homology"/>
<feature type="transmembrane region" description="Helical" evidence="6">
    <location>
        <begin position="31"/>
        <end position="56"/>
    </location>
</feature>